<dbReference type="Gene3D" id="2.60.40.4270">
    <property type="entry name" value="Listeria-Bacteroides repeat domain"/>
    <property type="match status" value="1"/>
</dbReference>
<evidence type="ECO:0000259" key="1">
    <source>
        <dbReference type="Pfam" id="PF07581"/>
    </source>
</evidence>
<evidence type="ECO:0000313" key="3">
    <source>
        <dbReference type="Proteomes" id="UP000886893"/>
    </source>
</evidence>
<reference evidence="2" key="2">
    <citation type="journal article" date="2021" name="PeerJ">
        <title>Extensive microbial diversity within the chicken gut microbiome revealed by metagenomics and culture.</title>
        <authorList>
            <person name="Gilroy R."/>
            <person name="Ravi A."/>
            <person name="Getino M."/>
            <person name="Pursley I."/>
            <person name="Horton D.L."/>
            <person name="Alikhan N.F."/>
            <person name="Baker D."/>
            <person name="Gharbi K."/>
            <person name="Hall N."/>
            <person name="Watson M."/>
            <person name="Adriaenssens E.M."/>
            <person name="Foster-Nyarko E."/>
            <person name="Jarju S."/>
            <person name="Secka A."/>
            <person name="Antonio M."/>
            <person name="Oren A."/>
            <person name="Chaudhuri R.R."/>
            <person name="La Ragione R."/>
            <person name="Hildebrand F."/>
            <person name="Pallen M.J."/>
        </authorList>
    </citation>
    <scope>NUCLEOTIDE SEQUENCE</scope>
    <source>
        <strain evidence="2">14508</strain>
    </source>
</reference>
<feature type="non-terminal residue" evidence="2">
    <location>
        <position position="482"/>
    </location>
</feature>
<evidence type="ECO:0000313" key="2">
    <source>
        <dbReference type="EMBL" id="HIT17117.1"/>
    </source>
</evidence>
<comment type="caution">
    <text evidence="2">The sequence shown here is derived from an EMBL/GenBank/DDBJ whole genome shotgun (WGS) entry which is preliminary data.</text>
</comment>
<dbReference type="InterPro" id="IPR011493">
    <property type="entry name" value="GLUG"/>
</dbReference>
<organism evidence="2 3">
    <name type="scientific">Candidatus Caccosoma faecigallinarum</name>
    <dbReference type="NCBI Taxonomy" id="2840720"/>
    <lineage>
        <taxon>Bacteria</taxon>
        <taxon>Bacillati</taxon>
        <taxon>Bacillota</taxon>
        <taxon>Bacillota incertae sedis</taxon>
        <taxon>Candidatus Caccosoma</taxon>
    </lineage>
</organism>
<accession>A0A9D1G7T7</accession>
<dbReference type="Gene3D" id="2.160.20.110">
    <property type="match status" value="1"/>
</dbReference>
<name>A0A9D1G7T7_9FIRM</name>
<gene>
    <name evidence="2" type="ORF">IAD04_01895</name>
</gene>
<dbReference type="Proteomes" id="UP000886893">
    <property type="component" value="Unassembled WGS sequence"/>
</dbReference>
<reference evidence="2" key="1">
    <citation type="submission" date="2020-10" db="EMBL/GenBank/DDBJ databases">
        <authorList>
            <person name="Gilroy R."/>
        </authorList>
    </citation>
    <scope>NUCLEOTIDE SEQUENCE</scope>
    <source>
        <strain evidence="2">14508</strain>
    </source>
</reference>
<feature type="domain" description="GLUG" evidence="1">
    <location>
        <begin position="44"/>
        <end position="66"/>
    </location>
</feature>
<dbReference type="Pfam" id="PF07581">
    <property type="entry name" value="Glug"/>
    <property type="match status" value="1"/>
</dbReference>
<dbReference type="AlphaFoldDB" id="A0A9D1G7T7"/>
<sequence length="482" mass="54199">MQWGDIKAGAFAGGLIGHMDYWVSIANSYATSNIEMTSTDGAIAGGLVGRGYYDTAIQNSFATGSVQALNSTSYVYESYVGSLVGYGPKGGLEEYTLSEGTLVLNSYGVENGLLEGDNLSDLGLETNQANLQTASWLRENLHWDENYWVIADGQYPTLKEFSEIEKVEQTTVTVTLDPNYENAVTQTVEVEKGDYDPLPILEATVERAPYIFDQWYYDKECTMPYCAYLPILEDTTLYANWRDYRIVEGVYRGESEYNGTLVVSDDGTFVWIHYDGQYVPGVYEFIDNQYFVFENENYPLTLGTYEDGVLEFPDANDDSYVYTFTKVDAMYGDWVDDNNSILHFDGKGNGYYDDGSEHAFTYSLQEDAVTITFTSYFAYELTVTIQEDGTLNVHFDDGYGEDVFDKTFTKKPLIPDYTGKPFIGKYYSSWGYMDLFTDGQGEYNNGDYTVPGGYVIQNDGVTFNISFSGNSGQVIYDETQDV</sequence>
<dbReference type="InterPro" id="IPR042229">
    <property type="entry name" value="Listeria/Bacterioides_rpt_sf"/>
</dbReference>
<proteinExistence type="predicted"/>
<dbReference type="EMBL" id="DVKI01000057">
    <property type="protein sequence ID" value="HIT17117.1"/>
    <property type="molecule type" value="Genomic_DNA"/>
</dbReference>
<protein>
    <recommendedName>
        <fullName evidence="1">GLUG domain-containing protein</fullName>
    </recommendedName>
</protein>